<feature type="signal peptide" evidence="2">
    <location>
        <begin position="1"/>
        <end position="18"/>
    </location>
</feature>
<dbReference type="AlphaFoldDB" id="A0A2S6BY54"/>
<protein>
    <recommendedName>
        <fullName evidence="3">Apple domain-containing protein</fullName>
    </recommendedName>
</protein>
<evidence type="ECO:0000313" key="5">
    <source>
        <dbReference type="Proteomes" id="UP000237631"/>
    </source>
</evidence>
<comment type="caution">
    <text evidence="4">The sequence shown here is derived from an EMBL/GenBank/DDBJ whole genome shotgun (WGS) entry which is preliminary data.</text>
</comment>
<dbReference type="InterPro" id="IPR003609">
    <property type="entry name" value="Pan_app"/>
</dbReference>
<dbReference type="SUPFAM" id="SSF57414">
    <property type="entry name" value="Hairpin loop containing domain-like"/>
    <property type="match status" value="1"/>
</dbReference>
<reference evidence="5" key="1">
    <citation type="journal article" date="2017" name="bioRxiv">
        <title>Conservation of a gene cluster reveals novel cercosporin biosynthetic mechanisms and extends production to the genus Colletotrichum.</title>
        <authorList>
            <person name="de Jonge R."/>
            <person name="Ebert M.K."/>
            <person name="Huitt-Roehl C.R."/>
            <person name="Pal P."/>
            <person name="Suttle J.C."/>
            <person name="Spanner R.E."/>
            <person name="Neubauer J.D."/>
            <person name="Jurick W.M.II."/>
            <person name="Stott K.A."/>
            <person name="Secor G.A."/>
            <person name="Thomma B.P.H.J."/>
            <person name="Van de Peer Y."/>
            <person name="Townsend C.A."/>
            <person name="Bolton M.D."/>
        </authorList>
    </citation>
    <scope>NUCLEOTIDE SEQUENCE [LARGE SCALE GENOMIC DNA]</scope>
    <source>
        <strain evidence="5">CBS538.71</strain>
    </source>
</reference>
<organism evidence="4 5">
    <name type="scientific">Cercospora berteroae</name>
    <dbReference type="NCBI Taxonomy" id="357750"/>
    <lineage>
        <taxon>Eukaryota</taxon>
        <taxon>Fungi</taxon>
        <taxon>Dikarya</taxon>
        <taxon>Ascomycota</taxon>
        <taxon>Pezizomycotina</taxon>
        <taxon>Dothideomycetes</taxon>
        <taxon>Dothideomycetidae</taxon>
        <taxon>Mycosphaerellales</taxon>
        <taxon>Mycosphaerellaceae</taxon>
        <taxon>Cercospora</taxon>
    </lineage>
</organism>
<proteinExistence type="predicted"/>
<dbReference type="PROSITE" id="PS50948">
    <property type="entry name" value="PAN"/>
    <property type="match status" value="1"/>
</dbReference>
<keyword evidence="5" id="KW-1185">Reference proteome</keyword>
<feature type="region of interest" description="Disordered" evidence="1">
    <location>
        <begin position="147"/>
        <end position="327"/>
    </location>
</feature>
<sequence>MKFGSILAGLTALPFALASPVQDANLEFSELVTRDTTLKIRADAPGCPLARRNPPSGAVCGVRGNTPNFTPFQTFRSESNDYRDCYYACYPSRNCVSFAYNSVNNRCLLFSRRVNRTGFTANPNAGRIYYDFEQCFQYRRCTEEPASYTPIGTTTTTTTTPVAPTTTTTTTVAPTTTTTTTTAADTTTTTTTTADETTTTTTTTADETTTTTTTADETTTTTTTADGTTTTTTTADETTTTTTTADETTTTTTTADETTTTTTTADETTTTTTTADETTTTTTTADETTTTTTTADETTTTTTSADETTTTTTSADETTTTTSSTTTTSAAILPTCVSGAPGEILYSAQGGGANYIVLSAPYSESSDLNAYSADDAFCNPPAPFANPGTTLQSLNWANPLWPNNPGDENAARFTLDTTPPAEYILSQGSILVRGYFVSPSLQQFVFEINPANVDNYERAWFGANAQNPTEANADLRVTRDITLTNEKKTFTSPLLAPGQIIQFAYLWTNGGGQGRSNLRIFKNSALGPIDASTGNFIGDCVPNPNPPCAPATTTTTTTAAATTTSTTTADETTTTTTTADETTTTTTTADETTTTTTTADETTTTSTTTADETTTTTTTTADETTTTTTTTADETTTTTTTTADETTTTTTTADETTTTTTTADETTTTTTTTTADATTTTTTTIAAETTTTTTTTPGTTTTTTTTTTTGAAQATPFCNPAVREDTNTPNAGGCQNDCFCDFESGSGGNRVCDANPRPAEPVRRCQSSAQCGVNEFCAGGFYARFYNTPVCITYGGCTSTYVDPRTPRGRKRTLNARGAAMPAISQILDWNIRVANITDGVPYMPEDQ</sequence>
<feature type="region of interest" description="Disordered" evidence="1">
    <location>
        <begin position="551"/>
        <end position="670"/>
    </location>
</feature>
<gene>
    <name evidence="4" type="ORF">CBER1_10571</name>
</gene>
<dbReference type="Proteomes" id="UP000237631">
    <property type="component" value="Unassembled WGS sequence"/>
</dbReference>
<feature type="domain" description="Apple" evidence="3">
    <location>
        <begin position="60"/>
        <end position="135"/>
    </location>
</feature>
<keyword evidence="2" id="KW-0732">Signal</keyword>
<dbReference type="OrthoDB" id="3650952at2759"/>
<evidence type="ECO:0000256" key="2">
    <source>
        <dbReference type="SAM" id="SignalP"/>
    </source>
</evidence>
<feature type="compositionally biased region" description="Low complexity" evidence="1">
    <location>
        <begin position="153"/>
        <end position="327"/>
    </location>
</feature>
<accession>A0A2S6BY54</accession>
<evidence type="ECO:0000259" key="3">
    <source>
        <dbReference type="PROSITE" id="PS50948"/>
    </source>
</evidence>
<dbReference type="EMBL" id="PNEN01001698">
    <property type="protein sequence ID" value="PPJ52420.1"/>
    <property type="molecule type" value="Genomic_DNA"/>
</dbReference>
<evidence type="ECO:0000313" key="4">
    <source>
        <dbReference type="EMBL" id="PPJ52420.1"/>
    </source>
</evidence>
<name>A0A2S6BY54_9PEZI</name>
<evidence type="ECO:0000256" key="1">
    <source>
        <dbReference type="SAM" id="MobiDB-lite"/>
    </source>
</evidence>
<feature type="chain" id="PRO_5015424188" description="Apple domain-containing protein" evidence="2">
    <location>
        <begin position="19"/>
        <end position="848"/>
    </location>
</feature>